<feature type="region of interest" description="Disordered" evidence="1">
    <location>
        <begin position="993"/>
        <end position="1110"/>
    </location>
</feature>
<feature type="compositionally biased region" description="Polar residues" evidence="1">
    <location>
        <begin position="339"/>
        <end position="349"/>
    </location>
</feature>
<protein>
    <recommendedName>
        <fullName evidence="4">F-box domain-containing protein</fullName>
    </recommendedName>
</protein>
<feature type="compositionally biased region" description="Acidic residues" evidence="1">
    <location>
        <begin position="933"/>
        <end position="956"/>
    </location>
</feature>
<feature type="compositionally biased region" description="Polar residues" evidence="1">
    <location>
        <begin position="291"/>
        <end position="311"/>
    </location>
</feature>
<feature type="compositionally biased region" description="Basic and acidic residues" evidence="1">
    <location>
        <begin position="1603"/>
        <end position="1613"/>
    </location>
</feature>
<feature type="compositionally biased region" description="Low complexity" evidence="1">
    <location>
        <begin position="1"/>
        <end position="22"/>
    </location>
</feature>
<feature type="compositionally biased region" description="Basic residues" evidence="1">
    <location>
        <begin position="998"/>
        <end position="1021"/>
    </location>
</feature>
<feature type="region of interest" description="Disordered" evidence="1">
    <location>
        <begin position="817"/>
        <end position="858"/>
    </location>
</feature>
<feature type="compositionally biased region" description="Basic residues" evidence="1">
    <location>
        <begin position="548"/>
        <end position="574"/>
    </location>
</feature>
<dbReference type="InterPro" id="IPR036047">
    <property type="entry name" value="F-box-like_dom_sf"/>
</dbReference>
<dbReference type="Proteomes" id="UP000037923">
    <property type="component" value="Unassembled WGS sequence"/>
</dbReference>
<feature type="compositionally biased region" description="Low complexity" evidence="1">
    <location>
        <begin position="316"/>
        <end position="338"/>
    </location>
</feature>
<feature type="compositionally biased region" description="Polar residues" evidence="1">
    <location>
        <begin position="962"/>
        <end position="978"/>
    </location>
</feature>
<organism evidence="2 3">
    <name type="scientific">Leptomonas pyrrhocoris</name>
    <name type="common">Firebug parasite</name>
    <dbReference type="NCBI Taxonomy" id="157538"/>
    <lineage>
        <taxon>Eukaryota</taxon>
        <taxon>Discoba</taxon>
        <taxon>Euglenozoa</taxon>
        <taxon>Kinetoplastea</taxon>
        <taxon>Metakinetoplastina</taxon>
        <taxon>Trypanosomatida</taxon>
        <taxon>Trypanosomatidae</taxon>
        <taxon>Leishmaniinae</taxon>
        <taxon>Leptomonas</taxon>
    </lineage>
</organism>
<dbReference type="Gene3D" id="1.20.1280.50">
    <property type="match status" value="1"/>
</dbReference>
<feature type="compositionally biased region" description="Low complexity" evidence="1">
    <location>
        <begin position="719"/>
        <end position="731"/>
    </location>
</feature>
<feature type="compositionally biased region" description="Basic residues" evidence="1">
    <location>
        <begin position="583"/>
        <end position="621"/>
    </location>
</feature>
<feature type="region of interest" description="Disordered" evidence="1">
    <location>
        <begin position="870"/>
        <end position="910"/>
    </location>
</feature>
<evidence type="ECO:0000313" key="2">
    <source>
        <dbReference type="EMBL" id="KPA85966.1"/>
    </source>
</evidence>
<feature type="region of interest" description="Disordered" evidence="1">
    <location>
        <begin position="712"/>
        <end position="763"/>
    </location>
</feature>
<feature type="region of interest" description="Disordered" evidence="1">
    <location>
        <begin position="213"/>
        <end position="376"/>
    </location>
</feature>
<feature type="compositionally biased region" description="Polar residues" evidence="1">
    <location>
        <begin position="743"/>
        <end position="761"/>
    </location>
</feature>
<feature type="compositionally biased region" description="Basic residues" evidence="1">
    <location>
        <begin position="510"/>
        <end position="531"/>
    </location>
</feature>
<feature type="region of interest" description="Disordered" evidence="1">
    <location>
        <begin position="1583"/>
        <end position="1613"/>
    </location>
</feature>
<dbReference type="VEuPathDB" id="TriTrypDB:LpyrH10_01_2610"/>
<feature type="region of interest" description="Disordered" evidence="1">
    <location>
        <begin position="1331"/>
        <end position="1360"/>
    </location>
</feature>
<feature type="compositionally biased region" description="Acidic residues" evidence="1">
    <location>
        <begin position="23"/>
        <end position="39"/>
    </location>
</feature>
<reference evidence="2 3" key="1">
    <citation type="submission" date="2015-07" db="EMBL/GenBank/DDBJ databases">
        <title>High-quality genome of monoxenous trypanosomatid Leptomonas pyrrhocoris.</title>
        <authorList>
            <person name="Flegontov P."/>
            <person name="Butenko A."/>
            <person name="Firsov S."/>
            <person name="Vlcek C."/>
            <person name="Logacheva M.D."/>
            <person name="Field M."/>
            <person name="Filatov D."/>
            <person name="Flegontova O."/>
            <person name="Gerasimov E."/>
            <person name="Jackson A.P."/>
            <person name="Kelly S."/>
            <person name="Opperdoes F."/>
            <person name="O'Reilly A."/>
            <person name="Votypka J."/>
            <person name="Yurchenko V."/>
            <person name="Lukes J."/>
        </authorList>
    </citation>
    <scope>NUCLEOTIDE SEQUENCE [LARGE SCALE GENOMIC DNA]</scope>
    <source>
        <strain evidence="2">H10</strain>
    </source>
</reference>
<evidence type="ECO:0008006" key="4">
    <source>
        <dbReference type="Google" id="ProtNLM"/>
    </source>
</evidence>
<dbReference type="OrthoDB" id="2398163at2759"/>
<feature type="compositionally biased region" description="Basic and acidic residues" evidence="1">
    <location>
        <begin position="246"/>
        <end position="255"/>
    </location>
</feature>
<name>A0A0M9GAE4_LEPPY</name>
<feature type="compositionally biased region" description="Low complexity" evidence="1">
    <location>
        <begin position="1223"/>
        <end position="1233"/>
    </location>
</feature>
<dbReference type="EMBL" id="LGTL01000001">
    <property type="protein sequence ID" value="KPA85966.1"/>
    <property type="molecule type" value="Genomic_DNA"/>
</dbReference>
<gene>
    <name evidence="2" type="ORF">ABB37_00261</name>
</gene>
<feature type="region of interest" description="Disordered" evidence="1">
    <location>
        <begin position="1"/>
        <end position="39"/>
    </location>
</feature>
<feature type="compositionally biased region" description="Low complexity" evidence="1">
    <location>
        <begin position="276"/>
        <end position="287"/>
    </location>
</feature>
<evidence type="ECO:0000256" key="1">
    <source>
        <dbReference type="SAM" id="MobiDB-lite"/>
    </source>
</evidence>
<proteinExistence type="predicted"/>
<feature type="compositionally biased region" description="Low complexity" evidence="1">
    <location>
        <begin position="830"/>
        <end position="845"/>
    </location>
</feature>
<evidence type="ECO:0000313" key="3">
    <source>
        <dbReference type="Proteomes" id="UP000037923"/>
    </source>
</evidence>
<feature type="compositionally biased region" description="Polar residues" evidence="1">
    <location>
        <begin position="886"/>
        <end position="898"/>
    </location>
</feature>
<feature type="compositionally biased region" description="Basic residues" evidence="1">
    <location>
        <begin position="256"/>
        <end position="268"/>
    </location>
</feature>
<feature type="region of interest" description="Disordered" evidence="1">
    <location>
        <begin position="434"/>
        <end position="647"/>
    </location>
</feature>
<feature type="region of interest" description="Disordered" evidence="1">
    <location>
        <begin position="1213"/>
        <end position="1233"/>
    </location>
</feature>
<feature type="compositionally biased region" description="Acidic residues" evidence="1">
    <location>
        <begin position="1351"/>
        <end position="1360"/>
    </location>
</feature>
<feature type="compositionally biased region" description="Low complexity" evidence="1">
    <location>
        <begin position="220"/>
        <end position="238"/>
    </location>
</feature>
<feature type="compositionally biased region" description="Low complexity" evidence="1">
    <location>
        <begin position="622"/>
        <end position="647"/>
    </location>
</feature>
<dbReference type="GeneID" id="26900559"/>
<dbReference type="SUPFAM" id="SSF81383">
    <property type="entry name" value="F-box domain"/>
    <property type="match status" value="1"/>
</dbReference>
<dbReference type="RefSeq" id="XP_015664405.1">
    <property type="nucleotide sequence ID" value="XM_015796397.1"/>
</dbReference>
<feature type="compositionally biased region" description="Basic residues" evidence="1">
    <location>
        <begin position="1091"/>
        <end position="1107"/>
    </location>
</feature>
<dbReference type="OMA" id="APVSWKF"/>
<feature type="compositionally biased region" description="Basic and acidic residues" evidence="1">
    <location>
        <begin position="434"/>
        <end position="446"/>
    </location>
</feature>
<keyword evidence="3" id="KW-1185">Reference proteome</keyword>
<sequence>MTTLSQNAFSSTSSSNSNQISGSDEDEEDSRDGDEDDVEEKYIGGSTTTADDFLSSSPSVASVCALTDILPRDLYLHVCSFLSEADCCTLLEVSLRMHAAITCADSYVWRRLCMNTWKCKQGFQTFLQRVRALEGLARREELEVQALQQHMLLVREQDTFLGESDVSATCDDATVLIRRRQHERAQWMAAAAAATSLGSPSFGGNNATSAAAGLNRARRSTAVSSSTSSSTSSETLSNSDEDDEEREHQWDEGTPRRRRGRKSNRRRTSTKDTHRSSTAAATASTSRRSGKQSSCAKGATSSAYSGVNGTTERSRTSASRSHSAPSQSHQQHRSLSLSKFSETPSSSVAAHSEKLSRTPPDANRSRSLTQRAAQGDSCAVSNAASAQLPAEKQLPLPANSSTFAAAMPVHEEADDGPEPPFPRVRGPCRIVGEEKTTVGLRNERGDATLNGSITSDEREEGRGKDRRVRIQLPEDATGKDMAPPRNSRSELQDNAELGSPGSGPSTPARTTKHSRQRYPSHTHRHHLHHHSHQSDTPKGQGGSQPPISRHRRSHSVKKRKPAKQRRRRRGRSCRPRATGGGGGRHRSQHHRSQSRHHRASRPHQHNTKATRSTRRRRRRQRNAAATAAAAAEAAANNDGGARARNGTGNYSSSSLNVRLGAASGGAAVGTGHGGTYFYQTPTYEAIKNTTPVLSVQHVAPAPVPFQLGGRLAPLQKGGTPASSASPVVSSTIPRYPSRDIHGNTGQDASTSSGQPSPNRNAGDNAAAFRMLPTACDSTSNNDSGRGNCGGTESAVAAAPPLLSPSTLSWNAVHGRNTTTATAAPPPSLPSPSSAAAGGGNSTPATAVPPANPDEGDGLYWWQLTPEARQQQLRRMQQHEQRQQQQHCSTVTATATGEPSQAAPDGEEVADEAALREWDALEASFGWSAGAGGAEDEEDTEDDDDDDSSQSDAEDDSQGSSSNTPSEASAITVTDSSSNPTEVLDLRAWHSRAASSRLPSHHRRRSLNSSRRRSYERQRHRSRDNSLTASSGGTGTSPPSSATSQSSRLTPQTSDVSNDVVSARHQDDSRAQSRQESTNHGNIDGESVVRSCPHRNGVKSGGSHHRGRPASLSSFSRLSMQAGHQLSKTLAKRYEGIEEAMIITRSKSVLIHTLECQTYAHLPRLLAAAAAQRQRRVTLAARVAVTADAASSGVDEGSTRVSGASARPVLLLGSERSPVPSPPAAAATKSTLPSSLSNSYTTNAGVAFAVPASPLHQLARISSATALADGVVLHSQNSPYPTFTVQPTLVSGGFVSASHDGQQQQQQAQHFSVSGGDPSVSHPQLVINAVSADDRSLPRLSTGEHGSSAHENDDELDEEEEPLAPVSWKFAYFMSRREARRATITLQDLLEGMWLVCFRSTGRTHPIRFTRRMQVVVYPPLKTAEEEAEEEVEGGEGGGAAAATAATTTATVAAVSAIHQSRLSLAVARAVPFEPNGRTGALPSTATAPPLPFHVLQGGAQLVVHQFPPMKVQRRSTFAVPGGPISTAATYTTTSTTTTTNASAAATDGTSAQRAAAAEAERRFLAEPQASLRRLRLRMLTMDDEDENDGSAAPGTAQVDGEADSAKRSSVDDNENFRAWRDTHDAADVTQASVRRFIAQQLGFAGAYVVDVLGPSSERGTAAVYGVGKGPHSGGLEAGNSFSPERKDATLRKNWKGRKRHLFIGPPTLKEFEAQQRQEACFTPGGVADVLDDWGWTITGHHVKIFSLDVTAPLYVERLQRVVDVEVMGRSHCESRAARRV</sequence>
<feature type="compositionally biased region" description="Basic and acidic residues" evidence="1">
    <location>
        <begin position="1061"/>
        <end position="1072"/>
    </location>
</feature>
<feature type="compositionally biased region" description="Low complexity" evidence="1">
    <location>
        <begin position="1025"/>
        <end position="1050"/>
    </location>
</feature>
<feature type="region of interest" description="Disordered" evidence="1">
    <location>
        <begin position="925"/>
        <end position="978"/>
    </location>
</feature>
<comment type="caution">
    <text evidence="2">The sequence shown here is derived from an EMBL/GenBank/DDBJ whole genome shotgun (WGS) entry which is preliminary data.</text>
</comment>
<accession>A0A0M9GAE4</accession>